<reference evidence="2" key="1">
    <citation type="submission" date="2005-09" db="EMBL/GenBank/DDBJ databases">
        <authorList>
            <person name="Mural R.J."/>
            <person name="Li P.W."/>
            <person name="Adams M.D."/>
            <person name="Amanatides P.G."/>
            <person name="Baden-Tillson H."/>
            <person name="Barnstead M."/>
            <person name="Chin S.H."/>
            <person name="Dew I."/>
            <person name="Evans C.A."/>
            <person name="Ferriera S."/>
            <person name="Flanigan M."/>
            <person name="Fosler C."/>
            <person name="Glodek A."/>
            <person name="Gu Z."/>
            <person name="Holt R.A."/>
            <person name="Jennings D."/>
            <person name="Kraft C.L."/>
            <person name="Lu F."/>
            <person name="Nguyen T."/>
            <person name="Nusskern D.R."/>
            <person name="Pfannkoch C.M."/>
            <person name="Sitter C."/>
            <person name="Sutton G.G."/>
            <person name="Venter J.C."/>
            <person name="Wang Z."/>
            <person name="Woodage T."/>
            <person name="Zheng X.H."/>
            <person name="Zhong F."/>
        </authorList>
    </citation>
    <scope>NUCLEOTIDE SEQUENCE [LARGE SCALE GENOMIC DNA]</scope>
    <source>
        <strain>BN</strain>
        <strain evidence="2">Sprague-Dawley</strain>
    </source>
</reference>
<evidence type="ECO:0000313" key="1">
    <source>
        <dbReference type="EMBL" id="EDL99684.1"/>
    </source>
</evidence>
<name>A6K6W5_RAT</name>
<protein>
    <submittedName>
        <fullName evidence="1">RCG58504</fullName>
    </submittedName>
</protein>
<sequence length="49" mass="5655">MLSTAYNHTRAEEANWKVTVRTSMLPTAGENSSGSFSATFFRLLWTWYH</sequence>
<dbReference type="Proteomes" id="UP000234681">
    <property type="component" value="Chromosome 20"/>
</dbReference>
<evidence type="ECO:0000313" key="2">
    <source>
        <dbReference type="Proteomes" id="UP000234681"/>
    </source>
</evidence>
<proteinExistence type="predicted"/>
<accession>A6K6W5</accession>
<dbReference type="AlphaFoldDB" id="A6K6W5"/>
<gene>
    <name evidence="1" type="ORF">rCG_58504</name>
</gene>
<organism evidence="1 2">
    <name type="scientific">Rattus norvegicus</name>
    <name type="common">Rat</name>
    <dbReference type="NCBI Taxonomy" id="10116"/>
    <lineage>
        <taxon>Eukaryota</taxon>
        <taxon>Metazoa</taxon>
        <taxon>Chordata</taxon>
        <taxon>Craniata</taxon>
        <taxon>Vertebrata</taxon>
        <taxon>Euteleostomi</taxon>
        <taxon>Mammalia</taxon>
        <taxon>Eutheria</taxon>
        <taxon>Euarchontoglires</taxon>
        <taxon>Glires</taxon>
        <taxon>Rodentia</taxon>
        <taxon>Myomorpha</taxon>
        <taxon>Muroidea</taxon>
        <taxon>Muridae</taxon>
        <taxon>Murinae</taxon>
        <taxon>Rattus</taxon>
    </lineage>
</organism>
<dbReference type="EMBL" id="CH474025">
    <property type="protein sequence ID" value="EDL99684.1"/>
    <property type="molecule type" value="Genomic_DNA"/>
</dbReference>